<evidence type="ECO:0000313" key="8">
    <source>
        <dbReference type="Proteomes" id="UP000605846"/>
    </source>
</evidence>
<keyword evidence="5" id="KW-0472">Membrane</keyword>
<dbReference type="Gene3D" id="3.40.30.10">
    <property type="entry name" value="Glutaredoxin"/>
    <property type="match status" value="1"/>
</dbReference>
<name>A0A8H7BMY6_9FUNG</name>
<dbReference type="Gene3D" id="1.10.8.10">
    <property type="entry name" value="DNA helicase RuvA subunit, C-terminal domain"/>
    <property type="match status" value="1"/>
</dbReference>
<dbReference type="AlphaFoldDB" id="A0A8H7BMY6"/>
<proteinExistence type="predicted"/>
<protein>
    <recommendedName>
        <fullName evidence="6">UBX domain-containing protein</fullName>
    </recommendedName>
</protein>
<dbReference type="PANTHER" id="PTHR23322:SF1">
    <property type="entry name" value="FAS-ASSOCIATED FACTOR 2"/>
    <property type="match status" value="1"/>
</dbReference>
<feature type="region of interest" description="Disordered" evidence="4">
    <location>
        <begin position="285"/>
        <end position="331"/>
    </location>
</feature>
<dbReference type="InterPro" id="IPR006577">
    <property type="entry name" value="UAS"/>
</dbReference>
<evidence type="ECO:0000259" key="6">
    <source>
        <dbReference type="PROSITE" id="PS50033"/>
    </source>
</evidence>
<dbReference type="InterPro" id="IPR049483">
    <property type="entry name" value="FAF1_2-like_UAS"/>
</dbReference>
<feature type="region of interest" description="Disordered" evidence="4">
    <location>
        <begin position="55"/>
        <end position="74"/>
    </location>
</feature>
<dbReference type="SMART" id="SM00166">
    <property type="entry name" value="UBX"/>
    <property type="match status" value="1"/>
</dbReference>
<feature type="domain" description="UBX" evidence="6">
    <location>
        <begin position="356"/>
        <end position="450"/>
    </location>
</feature>
<dbReference type="SUPFAM" id="SSF46934">
    <property type="entry name" value="UBA-like"/>
    <property type="match status" value="1"/>
</dbReference>
<dbReference type="SMART" id="SM00594">
    <property type="entry name" value="UAS"/>
    <property type="match status" value="1"/>
</dbReference>
<dbReference type="InterPro" id="IPR050730">
    <property type="entry name" value="UBX_domain-protein"/>
</dbReference>
<evidence type="ECO:0000256" key="4">
    <source>
        <dbReference type="SAM" id="MobiDB-lite"/>
    </source>
</evidence>
<dbReference type="OrthoDB" id="1026733at2759"/>
<keyword evidence="8" id="KW-1185">Reference proteome</keyword>
<comment type="caution">
    <text evidence="7">The sequence shown here is derived from an EMBL/GenBank/DDBJ whole genome shotgun (WGS) entry which is preliminary data.</text>
</comment>
<organism evidence="7 8">
    <name type="scientific">Apophysomyces ossiformis</name>
    <dbReference type="NCBI Taxonomy" id="679940"/>
    <lineage>
        <taxon>Eukaryota</taxon>
        <taxon>Fungi</taxon>
        <taxon>Fungi incertae sedis</taxon>
        <taxon>Mucoromycota</taxon>
        <taxon>Mucoromycotina</taxon>
        <taxon>Mucoromycetes</taxon>
        <taxon>Mucorales</taxon>
        <taxon>Mucorineae</taxon>
        <taxon>Mucoraceae</taxon>
        <taxon>Apophysomyces</taxon>
    </lineage>
</organism>
<dbReference type="Pfam" id="PF14555">
    <property type="entry name" value="UBA_4"/>
    <property type="match status" value="1"/>
</dbReference>
<accession>A0A8H7BMY6</accession>
<keyword evidence="5" id="KW-0812">Transmembrane</keyword>
<keyword evidence="2" id="KW-0256">Endoplasmic reticulum</keyword>
<comment type="subcellular location">
    <subcellularLocation>
        <location evidence="1">Endoplasmic reticulum</location>
    </subcellularLocation>
</comment>
<dbReference type="EMBL" id="JABAYA010000080">
    <property type="protein sequence ID" value="KAF7726321.1"/>
    <property type="molecule type" value="Genomic_DNA"/>
</dbReference>
<keyword evidence="3" id="KW-0175">Coiled coil</keyword>
<evidence type="ECO:0000313" key="7">
    <source>
        <dbReference type="EMBL" id="KAF7726321.1"/>
    </source>
</evidence>
<dbReference type="InterPro" id="IPR009060">
    <property type="entry name" value="UBA-like_sf"/>
</dbReference>
<dbReference type="PANTHER" id="PTHR23322">
    <property type="entry name" value="FAS-ASSOCIATED PROTEIN"/>
    <property type="match status" value="1"/>
</dbReference>
<dbReference type="GO" id="GO:0043130">
    <property type="term" value="F:ubiquitin binding"/>
    <property type="evidence" value="ECO:0007669"/>
    <property type="project" value="TreeGrafter"/>
</dbReference>
<dbReference type="InterPro" id="IPR001012">
    <property type="entry name" value="UBX_dom"/>
</dbReference>
<dbReference type="InterPro" id="IPR029071">
    <property type="entry name" value="Ubiquitin-like_domsf"/>
</dbReference>
<dbReference type="CDD" id="cd01767">
    <property type="entry name" value="UBX"/>
    <property type="match status" value="1"/>
</dbReference>
<keyword evidence="5" id="KW-1133">Transmembrane helix</keyword>
<dbReference type="Gene3D" id="3.10.20.90">
    <property type="entry name" value="Phosphatidylinositol 3-kinase Catalytic Subunit, Chain A, domain 1"/>
    <property type="match status" value="1"/>
</dbReference>
<dbReference type="Proteomes" id="UP000605846">
    <property type="component" value="Unassembled WGS sequence"/>
</dbReference>
<dbReference type="GO" id="GO:0005783">
    <property type="term" value="C:endoplasmic reticulum"/>
    <property type="evidence" value="ECO:0007669"/>
    <property type="project" value="UniProtKB-SubCell"/>
</dbReference>
<reference evidence="7" key="1">
    <citation type="submission" date="2020-01" db="EMBL/GenBank/DDBJ databases">
        <title>Genome Sequencing of Three Apophysomyces-Like Fungal Strains Confirms a Novel Fungal Genus in the Mucoromycota with divergent Burkholderia-like Endosymbiotic Bacteria.</title>
        <authorList>
            <person name="Stajich J.E."/>
            <person name="Macias A.M."/>
            <person name="Carter-House D."/>
            <person name="Lovett B."/>
            <person name="Kasson L.R."/>
            <person name="Berry K."/>
            <person name="Grigoriev I."/>
            <person name="Chang Y."/>
            <person name="Spatafora J."/>
            <person name="Kasson M.T."/>
        </authorList>
    </citation>
    <scope>NUCLEOTIDE SEQUENCE</scope>
    <source>
        <strain evidence="7">NRRL A-21654</strain>
    </source>
</reference>
<evidence type="ECO:0000256" key="2">
    <source>
        <dbReference type="ARBA" id="ARBA00022824"/>
    </source>
</evidence>
<dbReference type="SUPFAM" id="SSF54236">
    <property type="entry name" value="Ubiquitin-like"/>
    <property type="match status" value="1"/>
</dbReference>
<gene>
    <name evidence="7" type="ORF">EC973_008901</name>
</gene>
<sequence length="458" mass="53401">MDALDKLDISQREKLEHFQSITHTEDIVAAIDKLTEHNWNLERAIQHVYDNKTTSSTARQTSSIPQTPSTPTQTRRTPFRLFSIFTWPLGLVWNITWAFLSLASRLLSRRTITNTQRQDPRTIASRFLRDFESSYGETHLDFFQGGYSQALEKAKKELKFLLVVLQSDEHDDTEAFCRNILTSTDLIDFTNRNQMLIWAGNVREAEAFQVSSTLQATAYPFLAIITLQLPNGNIASSGPKMTVVDRIEGLTTSESIIRRFEAAIERYGPGLNRLKLEQDQREMERRLREEQDRAYHESLKADQEKERKAREEREAYARAQEEEQQAERERERQRQLREQYIRYLCSHLPAEPAADEQNDVTKISFRLANGERVIRKFRGQDRIEALYQFVEAYPFLNTPTQADDAAPPSDYQHQYQFTIISPYPRTVYHPDSQRLIREERSLWPSATLIVDSEVDDDN</sequence>
<evidence type="ECO:0000256" key="3">
    <source>
        <dbReference type="ARBA" id="ARBA00023054"/>
    </source>
</evidence>
<feature type="compositionally biased region" description="Low complexity" evidence="4">
    <location>
        <begin position="59"/>
        <end position="74"/>
    </location>
</feature>
<dbReference type="SUPFAM" id="SSF52833">
    <property type="entry name" value="Thioredoxin-like"/>
    <property type="match status" value="1"/>
</dbReference>
<evidence type="ECO:0000256" key="1">
    <source>
        <dbReference type="ARBA" id="ARBA00004240"/>
    </source>
</evidence>
<evidence type="ECO:0000256" key="5">
    <source>
        <dbReference type="SAM" id="Phobius"/>
    </source>
</evidence>
<feature type="transmembrane region" description="Helical" evidence="5">
    <location>
        <begin position="81"/>
        <end position="100"/>
    </location>
</feature>
<dbReference type="Pfam" id="PF00789">
    <property type="entry name" value="UBX"/>
    <property type="match status" value="1"/>
</dbReference>
<dbReference type="Pfam" id="PF21021">
    <property type="entry name" value="FAF1"/>
    <property type="match status" value="1"/>
</dbReference>
<dbReference type="InterPro" id="IPR036249">
    <property type="entry name" value="Thioredoxin-like_sf"/>
</dbReference>
<dbReference type="GO" id="GO:0036503">
    <property type="term" value="P:ERAD pathway"/>
    <property type="evidence" value="ECO:0007669"/>
    <property type="project" value="TreeGrafter"/>
</dbReference>
<dbReference type="PROSITE" id="PS50033">
    <property type="entry name" value="UBX"/>
    <property type="match status" value="1"/>
</dbReference>